<name>A0A501WIS9_9GAMM</name>
<reference evidence="1 2" key="1">
    <citation type="submission" date="2019-06" db="EMBL/GenBank/DDBJ databases">
        <title>A novel bacterium of genus Marinomonas, isolated from coastal sand.</title>
        <authorList>
            <person name="Huang H."/>
            <person name="Mo K."/>
            <person name="Hu Y."/>
        </authorList>
    </citation>
    <scope>NUCLEOTIDE SEQUENCE [LARGE SCALE GENOMIC DNA]</scope>
    <source>
        <strain evidence="1 2">HB171799</strain>
    </source>
</reference>
<dbReference type="OrthoDB" id="218680at2"/>
<dbReference type="Proteomes" id="UP000315901">
    <property type="component" value="Unassembled WGS sequence"/>
</dbReference>
<keyword evidence="2" id="KW-1185">Reference proteome</keyword>
<gene>
    <name evidence="1" type="ORF">FJM67_15335</name>
</gene>
<feature type="non-terminal residue" evidence="1">
    <location>
        <position position="790"/>
    </location>
</feature>
<dbReference type="AlphaFoldDB" id="A0A501WIS9"/>
<dbReference type="NCBIfam" id="NF012209">
    <property type="entry name" value="LEPR-8K"/>
    <property type="match status" value="1"/>
</dbReference>
<dbReference type="EMBL" id="VFRR01000048">
    <property type="protein sequence ID" value="TPE46981.1"/>
    <property type="molecule type" value="Genomic_DNA"/>
</dbReference>
<dbReference type="RefSeq" id="WP_140591129.1">
    <property type="nucleotide sequence ID" value="NZ_VFRR01000048.1"/>
</dbReference>
<proteinExistence type="predicted"/>
<protein>
    <submittedName>
        <fullName evidence="1">LEPR-XLL domain-containing protein</fullName>
    </submittedName>
</protein>
<accession>A0A501WIS9</accession>
<comment type="caution">
    <text evidence="1">The sequence shown here is derived from an EMBL/GenBank/DDBJ whole genome shotgun (WGS) entry which is preliminary data.</text>
</comment>
<evidence type="ECO:0000313" key="2">
    <source>
        <dbReference type="Proteomes" id="UP000315901"/>
    </source>
</evidence>
<dbReference type="InterPro" id="IPR053786">
    <property type="entry name" value="LEPRxLL_CS"/>
</dbReference>
<sequence length="790" mass="83922">MFAKPKLLAKLVKDAFKVEALEPRILLSGDPLFGAMQVASTRLLEPSGPLDAFAEQYTLSTFQKLNQTTQQQAGIYEQPTADSEFKVDDVPFDLANIQSSMYVDGGEFLIGSGEALGGSGSVHLNVVNEGELSPGYSPGQQNFDSLTNTNDSSITIEIAGLTAGSQYDQINIANNVVFDGALSIELLNGYKPNAGDEFSIFNYGTYSGAFDTIDGLAIAGTDLYFDVEQSATELKLVTKAIDSGSTFLSEILGSEQLNTYGEILNIDYFNTSASYTFSGDLSFSGFDISGDITVGYTSNYSLLDTNNTATLFDVWNLSVENVNAKMAVDDVFTLDISDLDVALSYLTTSSSTDNRSWFFMDGTATSAQTGLLDTVNLKATDLTFSYAQAIHDNKDDLLNLSVNPIKVGEITQSNSEKDAYFNVSAAAELSVAGQTLKADFGMALNPITRDEIRVDVENGSIALAAGTGATGLALNVDDIHGAVLIDKRGVAGVLNAGNITLKQLDGTALPGININKVNGVSVGFNTMEEAVEETIGSTYFDFSEDKFHDFFAINANLDLGLTAGPVTYNLAGQFGFTKTQMEIVSGQGAQDVLLMSMTNGDTYLKVGDAPGGAMLRLSGLQGAGLISNINGEFGAAGTMTIGSIALTEADGVTPLVAGLSMLPLNLPFDFNLFDLDPNLNLSLSLPDIDLSLAAFPFVDLGDLGLPSLNLPDLDLAAILPNIELPDLSLPELGFALPSLGLPDINISFPNVDLNWPYLSLADLNLAYPDLGLDFPNLSFPELMFALPRLN</sequence>
<evidence type="ECO:0000313" key="1">
    <source>
        <dbReference type="EMBL" id="TPE46981.1"/>
    </source>
</evidence>
<organism evidence="1 2">
    <name type="scientific">Maribrevibacterium harenarium</name>
    <dbReference type="NCBI Taxonomy" id="2589817"/>
    <lineage>
        <taxon>Bacteria</taxon>
        <taxon>Pseudomonadati</taxon>
        <taxon>Pseudomonadota</taxon>
        <taxon>Gammaproteobacteria</taxon>
        <taxon>Oceanospirillales</taxon>
        <taxon>Oceanospirillaceae</taxon>
        <taxon>Maribrevibacterium</taxon>
    </lineage>
</organism>